<dbReference type="EMBL" id="CAJNOB010000028">
    <property type="protein sequence ID" value="CAF0700215.1"/>
    <property type="molecule type" value="Genomic_DNA"/>
</dbReference>
<dbReference type="AlphaFoldDB" id="A0A8J2BQX1"/>
<evidence type="ECO:0000313" key="1">
    <source>
        <dbReference type="EMBL" id="CAF0700215.1"/>
    </source>
</evidence>
<name>A0A8J2BQX1_9BACT</name>
<gene>
    <name evidence="1" type="ORF">MPNT_340006</name>
</gene>
<keyword evidence="2" id="KW-1185">Reference proteome</keyword>
<proteinExistence type="predicted"/>
<dbReference type="Proteomes" id="UP000663859">
    <property type="component" value="Unassembled WGS sequence"/>
</dbReference>
<organism evidence="1 2">
    <name type="scientific">Candidatus Methylacidithermus pantelleriae</name>
    <dbReference type="NCBI Taxonomy" id="2744239"/>
    <lineage>
        <taxon>Bacteria</taxon>
        <taxon>Pseudomonadati</taxon>
        <taxon>Verrucomicrobiota</taxon>
        <taxon>Methylacidiphilae</taxon>
        <taxon>Methylacidiphilales</taxon>
        <taxon>Methylacidiphilaceae</taxon>
        <taxon>Candidatus Methylacidithermus</taxon>
    </lineage>
</organism>
<protein>
    <submittedName>
        <fullName evidence="1">Uncharacterized protein</fullName>
    </submittedName>
</protein>
<comment type="caution">
    <text evidence="1">The sequence shown here is derived from an EMBL/GenBank/DDBJ whole genome shotgun (WGS) entry which is preliminary data.</text>
</comment>
<sequence>MIRVLPSARRSIVSHDARVGWHGLWGVGNAIWHHPNQGGTRLEWSLGAGQWLFLGEAGQGIQIGSLPKGKLHGAQFVTLTQLQPGVTGLGGWMMLQGDFDMVTIGGLGSQTPSLIMSQWNETASVLEQVGDPPDLPIDLPPGPLARSHSSSCRRLRQSLGPIVTSLARLSS</sequence>
<accession>A0A8J2BQX1</accession>
<reference evidence="1" key="1">
    <citation type="submission" date="2021-02" db="EMBL/GenBank/DDBJ databases">
        <authorList>
            <person name="Cremers G."/>
            <person name="Picone N."/>
        </authorList>
    </citation>
    <scope>NUCLEOTIDE SEQUENCE</scope>
    <source>
        <strain evidence="1">PQ17</strain>
    </source>
</reference>
<evidence type="ECO:0000313" key="2">
    <source>
        <dbReference type="Proteomes" id="UP000663859"/>
    </source>
</evidence>